<reference evidence="3" key="1">
    <citation type="submission" date="2020-05" db="EMBL/GenBank/DDBJ databases">
        <authorList>
            <person name="Chiriac C."/>
            <person name="Salcher M."/>
            <person name="Ghai R."/>
            <person name="Kavagutti S V."/>
        </authorList>
    </citation>
    <scope>NUCLEOTIDE SEQUENCE</scope>
</reference>
<dbReference type="PANTHER" id="PTHR43685">
    <property type="entry name" value="GLYCOSYLTRANSFERASE"/>
    <property type="match status" value="1"/>
</dbReference>
<organism evidence="3">
    <name type="scientific">freshwater metagenome</name>
    <dbReference type="NCBI Taxonomy" id="449393"/>
    <lineage>
        <taxon>unclassified sequences</taxon>
        <taxon>metagenomes</taxon>
        <taxon>ecological metagenomes</taxon>
    </lineage>
</organism>
<evidence type="ECO:0000259" key="2">
    <source>
        <dbReference type="Pfam" id="PF00535"/>
    </source>
</evidence>
<keyword evidence="1" id="KW-0472">Membrane</keyword>
<proteinExistence type="predicted"/>
<dbReference type="Gene3D" id="3.90.550.10">
    <property type="entry name" value="Spore Coat Polysaccharide Biosynthesis Protein SpsA, Chain A"/>
    <property type="match status" value="1"/>
</dbReference>
<protein>
    <submittedName>
        <fullName evidence="3">Unannotated protein</fullName>
    </submittedName>
</protein>
<dbReference type="InterPro" id="IPR001173">
    <property type="entry name" value="Glyco_trans_2-like"/>
</dbReference>
<name>A0A6J6AT53_9ZZZZ</name>
<gene>
    <name evidence="3" type="ORF">UFOPK1395_00071</name>
</gene>
<dbReference type="Pfam" id="PF00535">
    <property type="entry name" value="Glycos_transf_2"/>
    <property type="match status" value="1"/>
</dbReference>
<accession>A0A6J6AT53</accession>
<dbReference type="PANTHER" id="PTHR43685:SF2">
    <property type="entry name" value="GLYCOSYLTRANSFERASE 2-LIKE DOMAIN-CONTAINING PROTEIN"/>
    <property type="match status" value="1"/>
</dbReference>
<keyword evidence="1" id="KW-1133">Transmembrane helix</keyword>
<sequence length="339" mass="37201">MRVMSTSANALYGSPKREISVILPVLNEEKYLEDAVRAILAQQYDGKLEVILAVAPSVDRTLEIAQQLHINDPRVVIVDNPTGRTAAGLNRAIATAQYSIIVRVDGHSNIPNNYCQLISEILEKTGAVNVGGVMAAEGQSLFQRAVARAMRSPLGVGASRFHTGGSAGEVDTVYLGAFRKEALLAVGGFDERFTRAQDWELNFRLRQAGGVVFFDPRLVVTYRPRSTIKALAKQYFEYGRWRRVVSRRHQGTINYRYLAPPFTVAATTISLLLGWLVSPYLLMPALVYALFILISSAIVGKSAGEILCLPTILLTMHISWGLGFLTSPKSLAPDVTLRP</sequence>
<dbReference type="AlphaFoldDB" id="A0A6J6AT53"/>
<dbReference type="InterPro" id="IPR029044">
    <property type="entry name" value="Nucleotide-diphossugar_trans"/>
</dbReference>
<dbReference type="InterPro" id="IPR050834">
    <property type="entry name" value="Glycosyltransf_2"/>
</dbReference>
<dbReference type="EMBL" id="CAEZSB010000003">
    <property type="protein sequence ID" value="CAB4529636.1"/>
    <property type="molecule type" value="Genomic_DNA"/>
</dbReference>
<dbReference type="SUPFAM" id="SSF53448">
    <property type="entry name" value="Nucleotide-diphospho-sugar transferases"/>
    <property type="match status" value="1"/>
</dbReference>
<feature type="transmembrane region" description="Helical" evidence="1">
    <location>
        <begin position="306"/>
        <end position="325"/>
    </location>
</feature>
<evidence type="ECO:0000256" key="1">
    <source>
        <dbReference type="SAM" id="Phobius"/>
    </source>
</evidence>
<feature type="transmembrane region" description="Helical" evidence="1">
    <location>
        <begin position="281"/>
        <end position="299"/>
    </location>
</feature>
<feature type="transmembrane region" description="Helical" evidence="1">
    <location>
        <begin position="257"/>
        <end position="275"/>
    </location>
</feature>
<feature type="domain" description="Glycosyltransferase 2-like" evidence="2">
    <location>
        <begin position="20"/>
        <end position="182"/>
    </location>
</feature>
<evidence type="ECO:0000313" key="3">
    <source>
        <dbReference type="EMBL" id="CAB4529636.1"/>
    </source>
</evidence>
<dbReference type="CDD" id="cd02525">
    <property type="entry name" value="Succinoglycan_BP_ExoA"/>
    <property type="match status" value="1"/>
</dbReference>
<keyword evidence="1" id="KW-0812">Transmembrane</keyword>